<accession>A0ABS9DXM8</accession>
<dbReference type="Proteomes" id="UP001521209">
    <property type="component" value="Unassembled WGS sequence"/>
</dbReference>
<sequence length="167" mass="18273">MAAGWPSQFGSSESTKPQEGEDAVQIKFSGRPISGSSNAPTRTTIRFGRDSDSLNNGVPHLGQKRRRMTLPLSALLTYSLTSPVISKASVLNIALIDALPEDRYWQSLHQQARTATGLFSDWNRTTPQKHRPVTNVAILPRLHVFPRKLKRISAGAATLSRIGSLSV</sequence>
<protein>
    <submittedName>
        <fullName evidence="2">Uncharacterized protein</fullName>
    </submittedName>
</protein>
<feature type="compositionally biased region" description="Polar residues" evidence="1">
    <location>
        <begin position="34"/>
        <end position="44"/>
    </location>
</feature>
<proteinExistence type="predicted"/>
<evidence type="ECO:0000313" key="3">
    <source>
        <dbReference type="Proteomes" id="UP001521209"/>
    </source>
</evidence>
<feature type="region of interest" description="Disordered" evidence="1">
    <location>
        <begin position="1"/>
        <end position="61"/>
    </location>
</feature>
<reference evidence="2 3" key="1">
    <citation type="submission" date="2022-01" db="EMBL/GenBank/DDBJ databases">
        <authorList>
            <person name="Won M."/>
            <person name="Kim S.-J."/>
            <person name="Kwon S.-W."/>
        </authorList>
    </citation>
    <scope>NUCLEOTIDE SEQUENCE [LARGE SCALE GENOMIC DNA]</scope>
    <source>
        <strain evidence="2 3">KCTC 23505</strain>
    </source>
</reference>
<organism evidence="2 3">
    <name type="scientific">Acidiphilium iwatense</name>
    <dbReference type="NCBI Taxonomy" id="768198"/>
    <lineage>
        <taxon>Bacteria</taxon>
        <taxon>Pseudomonadati</taxon>
        <taxon>Pseudomonadota</taxon>
        <taxon>Alphaproteobacteria</taxon>
        <taxon>Acetobacterales</taxon>
        <taxon>Acidocellaceae</taxon>
        <taxon>Acidiphilium</taxon>
    </lineage>
</organism>
<keyword evidence="3" id="KW-1185">Reference proteome</keyword>
<gene>
    <name evidence="2" type="ORF">L2A60_12220</name>
</gene>
<name>A0ABS9DXM8_9PROT</name>
<evidence type="ECO:0000256" key="1">
    <source>
        <dbReference type="SAM" id="MobiDB-lite"/>
    </source>
</evidence>
<comment type="caution">
    <text evidence="2">The sequence shown here is derived from an EMBL/GenBank/DDBJ whole genome shotgun (WGS) entry which is preliminary data.</text>
</comment>
<dbReference type="EMBL" id="JAKGBZ010000023">
    <property type="protein sequence ID" value="MCF3947443.1"/>
    <property type="molecule type" value="Genomic_DNA"/>
</dbReference>
<feature type="compositionally biased region" description="Polar residues" evidence="1">
    <location>
        <begin position="8"/>
        <end position="17"/>
    </location>
</feature>
<evidence type="ECO:0000313" key="2">
    <source>
        <dbReference type="EMBL" id="MCF3947443.1"/>
    </source>
</evidence>